<dbReference type="PROSITE" id="PS00108">
    <property type="entry name" value="PROTEIN_KINASE_ST"/>
    <property type="match status" value="1"/>
</dbReference>
<dbReference type="Pfam" id="PF00069">
    <property type="entry name" value="Pkinase"/>
    <property type="match status" value="2"/>
</dbReference>
<dbReference type="FlyBase" id="FBgn0003371">
    <property type="gene designation" value="sgg"/>
</dbReference>
<dbReference type="DNASU" id="31248"/>
<dbReference type="SMART" id="SM00220">
    <property type="entry name" value="S_TKc"/>
    <property type="match status" value="1"/>
</dbReference>
<evidence type="ECO:0000313" key="12">
    <source>
        <dbReference type="Proteomes" id="UP000000803"/>
    </source>
</evidence>
<reference evidence="10 12" key="7">
    <citation type="journal article" date="2007" name="Science">
        <title>The Release 5.1 annotation of Drosophila melanogaster heterochromatin.</title>
        <authorList>
            <person name="Smith C.D."/>
            <person name="Shu S."/>
            <person name="Mungall C.J."/>
            <person name="Karpen G.H."/>
        </authorList>
    </citation>
    <scope>NUCLEOTIDE SEQUENCE [LARGE SCALE GENOMIC DNA]</scope>
    <source>
        <strain evidence="12">Berkeley</strain>
    </source>
</reference>
<dbReference type="ExpressionAtlas" id="A8JUV9">
    <property type="expression patterns" value="baseline and differential"/>
</dbReference>
<evidence type="ECO:0000256" key="3">
    <source>
        <dbReference type="ARBA" id="ARBA00022679"/>
    </source>
</evidence>
<feature type="compositionally biased region" description="Gly residues" evidence="8">
    <location>
        <begin position="631"/>
        <end position="650"/>
    </location>
</feature>
<keyword evidence="12" id="KW-1185">Reference proteome</keyword>
<evidence type="ECO:0000256" key="8">
    <source>
        <dbReference type="SAM" id="MobiDB-lite"/>
    </source>
</evidence>
<dbReference type="UCSC" id="CG2621-RM">
    <property type="organism name" value="d. melanogaster"/>
</dbReference>
<dbReference type="Gene3D" id="1.10.510.10">
    <property type="entry name" value="Transferase(Phosphotransferase) domain 1"/>
    <property type="match status" value="1"/>
</dbReference>
<dbReference type="PROSITE" id="PS00107">
    <property type="entry name" value="PROTEIN_KINASE_ATP"/>
    <property type="match status" value="1"/>
</dbReference>
<dbReference type="RefSeq" id="NP_001096870.1">
    <property type="nucleotide sequence ID" value="NM_001103400.2"/>
</dbReference>
<comment type="similarity">
    <text evidence="1">Belongs to the protein kinase superfamily. CMGC Ser/Thr protein kinase family. GSK-3 subfamily.</text>
</comment>
<dbReference type="AGR" id="FB:FBgn0003371"/>
<evidence type="ECO:0000313" key="11">
    <source>
        <dbReference type="FlyBase" id="FBgn0003371"/>
    </source>
</evidence>
<feature type="compositionally biased region" description="Gly residues" evidence="8">
    <location>
        <begin position="721"/>
        <end position="749"/>
    </location>
</feature>
<evidence type="ECO:0000256" key="4">
    <source>
        <dbReference type="ARBA" id="ARBA00022741"/>
    </source>
</evidence>
<feature type="region of interest" description="Disordered" evidence="8">
    <location>
        <begin position="1"/>
        <end position="21"/>
    </location>
</feature>
<dbReference type="PANTHER" id="PTHR24057:SF0">
    <property type="entry name" value="PROTEIN KINASE SHAGGY-RELATED"/>
    <property type="match status" value="1"/>
</dbReference>
<protein>
    <submittedName>
        <fullName evidence="10">Shaggy, isoform M</fullName>
        <ecNumber evidence="10">2.7.11.1</ecNumber>
    </submittedName>
</protein>
<evidence type="ECO:0000256" key="2">
    <source>
        <dbReference type="ARBA" id="ARBA00022527"/>
    </source>
</evidence>
<sequence>MIQETSGGQYSTLKVDKSQVVPVAVPRGVRKVVRVVRKKKLAPGSGSVNEASESDGAGSGTTTSGRQNSIDASKPPAKVIKNKRGSLGGGGAAPPIPLVTKKKNKRRSSSEEEASTGNESPIESEPESGSGSSSSSAGSESDTDSETTSSSSSTTESSNADRKSKANGKHKPLSAAAKAAQSACSSSLVVAAALKKSKPPNRSGSGASIASAGGGGKQYKDPSMKQLIGKLNDLWPEHSVALSIPKEVDRSKEKLEGAWETTGRDGSKITTVVATPGQGTDRVQEVSYTDTKVIGNGSFGVVFQAKLCDTGELVAIKKVLQDRRFKNRELQIMRKLEHCNIVKLLYFFYSSGEKLYMYQLFRSLAYIHSLGICHRDIKPQNLLLDPETAVLKLCDFGSAKQLLHGEPNVSYICSRYYRAPELIFGAINYTTKIDVWSAGCVLAELLLGQPIFPGDSGVDQLVEVIKVLGTPTREQIREMNPNYTEFKFPQIKSHPWQKVFRIRTPTEAINLVSLLLEYTPSARITPLKACAHPFFDELRMEGNHTLPNGRDMPPLFNFTEHELSIQPSLVPQLLPKHLQNASGPGGNRPSAGGAASIAASGSTSVSSTGSGASVEGSAQPQSQGTAAAAGSGSGGATAGTGGASAGGPGSGNNSSSGGASGAPSAVAAGGANAAVAGGAGGGGGAGAATAAATATGAIGATNAGGANVTGSQSNSALNSSGSGGSGNGEAAGSGSGSGSGSGGGNGGDNDAGDSGAIASGGGAAETEAAASG</sequence>
<feature type="region of interest" description="Disordered" evidence="8">
    <location>
        <begin position="576"/>
        <end position="666"/>
    </location>
</feature>
<reference evidence="10 12" key="6">
    <citation type="journal article" date="2005" name="PLoS Comput. Biol.">
        <title>Combined evidence annotation of transposable elements in genome sequences.</title>
        <authorList>
            <person name="Quesneville H."/>
            <person name="Bergman C.M."/>
            <person name="Andrieu O."/>
            <person name="Autard D."/>
            <person name="Nouaud D."/>
            <person name="Ashburner M."/>
            <person name="Anxolabehere D."/>
        </authorList>
    </citation>
    <scope>NUCLEOTIDE SEQUENCE [LARGE SCALE GENOMIC DNA]</scope>
    <source>
        <strain evidence="12">Berkeley</strain>
    </source>
</reference>
<dbReference type="Gene3D" id="3.30.200.20">
    <property type="entry name" value="Phosphorylase Kinase, domain 1"/>
    <property type="match status" value="1"/>
</dbReference>
<dbReference type="GeneID" id="31248"/>
<dbReference type="FunFam" id="3.30.200.20:FF:000009">
    <property type="entry name" value="Glycogen synthase kinase-3 beta"/>
    <property type="match status" value="1"/>
</dbReference>
<reference evidence="10 12" key="10">
    <citation type="journal article" date="2015" name="G3 (Bethesda)">
        <title>Gene Model Annotations for Drosophila melanogaster: The Rule-Benders.</title>
        <authorList>
            <consortium name="FlyBase Consortium"/>
            <person name="Crosby M.A."/>
            <person name="Gramates L.S."/>
            <person name="Dos Santos G."/>
            <person name="Matthews B.B."/>
            <person name="St Pierre S.E."/>
            <person name="Zhou P."/>
            <person name="Schroeder A.J."/>
            <person name="Falls K."/>
            <person name="Emmert D.B."/>
            <person name="Russo S.M."/>
            <person name="Gelbart W.M."/>
            <person name="null"/>
        </authorList>
    </citation>
    <scope>NUCLEOTIDE SEQUENCE [LARGE SCALE GENOMIC DNA]</scope>
    <source>
        <strain evidence="12">Berkeley</strain>
    </source>
</reference>
<dbReference type="InterPro" id="IPR008271">
    <property type="entry name" value="Ser/Thr_kinase_AS"/>
</dbReference>
<dbReference type="OMA" id="GAGKQYK"/>
<reference evidence="10 12" key="9">
    <citation type="journal article" date="2015" name="G3 (Bethesda)">
        <title>Gene Model Annotations for Drosophila melanogaster: Impact of High-Throughput Data.</title>
        <authorList>
            <consortium name="FlyBase Consortium"/>
            <person name="Matthews B.B."/>
            <person name="Dos Santos G."/>
            <person name="Crosby M.A."/>
            <person name="Emmert D.B."/>
            <person name="St Pierre S.E."/>
            <person name="Gramates L.S."/>
            <person name="Zhou P."/>
            <person name="Schroeder A.J."/>
            <person name="Falls K."/>
            <person name="Strelets V."/>
            <person name="Russo S.M."/>
            <person name="Gelbart W.M."/>
            <person name="null"/>
        </authorList>
    </citation>
    <scope>NUCLEOTIDE SEQUENCE [LARGE SCALE GENOMIC DNA]</scope>
    <source>
        <strain evidence="12">Berkeley</strain>
    </source>
</reference>
<dbReference type="Bgee" id="FBgn0003371">
    <property type="expression patterns" value="Expressed in fat body cell in haltere and 272 other cell types or tissues"/>
</dbReference>
<dbReference type="VEuPathDB" id="VectorBase:FBgn0003371"/>
<dbReference type="InterPro" id="IPR000719">
    <property type="entry name" value="Prot_kinase_dom"/>
</dbReference>
<dbReference type="EC" id="2.7.11.1" evidence="10"/>
<keyword evidence="13" id="KW-1267">Proteomics identification</keyword>
<accession>A8JUV9</accession>
<evidence type="ECO:0000256" key="6">
    <source>
        <dbReference type="ARBA" id="ARBA00022840"/>
    </source>
</evidence>
<keyword evidence="4 7" id="KW-0547">Nucleotide-binding</keyword>
<keyword evidence="3 10" id="KW-0808">Transferase</keyword>
<dbReference type="GO" id="GO:0007276">
    <property type="term" value="P:gamete generation"/>
    <property type="evidence" value="ECO:0007669"/>
    <property type="project" value="UniProtKB-ARBA"/>
</dbReference>
<feature type="compositionally biased region" description="Low complexity" evidence="8">
    <location>
        <begin position="119"/>
        <end position="158"/>
    </location>
</feature>
<dbReference type="PANTHER" id="PTHR24057">
    <property type="entry name" value="GLYCOGEN SYNTHASE KINASE-3 ALPHA"/>
    <property type="match status" value="1"/>
</dbReference>
<dbReference type="CTD" id="31248"/>
<reference evidence="10 12" key="1">
    <citation type="journal article" date="2000" name="Science">
        <title>The genome sequence of Drosophila melanogaster.</title>
        <authorList>
            <person name="Adams M.D."/>
            <person name="Celniker S.E."/>
            <person name="Holt R.A."/>
            <person name="Evans C.A."/>
            <person name="Gocayne J.D."/>
            <person name="Amanatides P.G."/>
            <person name="Scherer S.E."/>
            <person name="Li P.W."/>
            <person name="Hoskins R.A."/>
            <person name="Galle R.F."/>
            <person name="George R.A."/>
            <person name="Lewis S.E."/>
            <person name="Richards S."/>
            <person name="Ashburner M."/>
            <person name="Henderson S.N."/>
            <person name="Sutton G.G."/>
            <person name="Wortman J.R."/>
            <person name="Yandell M.D."/>
            <person name="Zhang Q."/>
            <person name="Chen L.X."/>
            <person name="Brandon R.C."/>
            <person name="Rogers Y.H."/>
            <person name="Blazej R.G."/>
            <person name="Champe M."/>
            <person name="Pfeiffer B.D."/>
            <person name="Wan K.H."/>
            <person name="Doyle C."/>
            <person name="Baxter E.G."/>
            <person name="Helt G."/>
            <person name="Nelson C.R."/>
            <person name="Gabor G.L."/>
            <person name="Abril J.F."/>
            <person name="Agbayani A."/>
            <person name="An H.J."/>
            <person name="Andrews-Pfannkoch C."/>
            <person name="Baldwin D."/>
            <person name="Ballew R.M."/>
            <person name="Basu A."/>
            <person name="Baxendale J."/>
            <person name="Bayraktaroglu L."/>
            <person name="Beasley E.M."/>
            <person name="Beeson K.Y."/>
            <person name="Benos P.V."/>
            <person name="Berman B.P."/>
            <person name="Bhandari D."/>
            <person name="Bolshakov S."/>
            <person name="Borkova D."/>
            <person name="Botchan M.R."/>
            <person name="Bouck J."/>
            <person name="Brokstein P."/>
            <person name="Brottier P."/>
            <person name="Burtis K.C."/>
            <person name="Busam D.A."/>
            <person name="Butler H."/>
            <person name="Cadieu E."/>
            <person name="Center A."/>
            <person name="Chandra I."/>
            <person name="Cherry J.M."/>
            <person name="Cawley S."/>
            <person name="Dahlke C."/>
            <person name="Davenport L.B."/>
            <person name="Davies P."/>
            <person name="de Pablos B."/>
            <person name="Delcher A."/>
            <person name="Deng Z."/>
            <person name="Mays A.D."/>
            <person name="Dew I."/>
            <person name="Dietz S.M."/>
            <person name="Dodson K."/>
            <person name="Doup L.E."/>
            <person name="Downes M."/>
            <person name="Dugan-Rocha S."/>
            <person name="Dunkov B.C."/>
            <person name="Dunn P."/>
            <person name="Durbin K.J."/>
            <person name="Evangelista C.C."/>
            <person name="Ferraz C."/>
            <person name="Ferriera S."/>
            <person name="Fleischmann W."/>
            <person name="Fosler C."/>
            <person name="Gabrielian A.E."/>
            <person name="Garg N.S."/>
            <person name="Gelbart W.M."/>
            <person name="Glasser K."/>
            <person name="Glodek A."/>
            <person name="Gong F."/>
            <person name="Gorrell J.H."/>
            <person name="Gu Z."/>
            <person name="Guan P."/>
            <person name="Harris M."/>
            <person name="Harris N.L."/>
            <person name="Harvey D."/>
            <person name="Heiman T.J."/>
            <person name="Hernandez J.R."/>
            <person name="Houck J."/>
            <person name="Hostin D."/>
            <person name="Houston K.A."/>
            <person name="Howland T.J."/>
            <person name="Wei M.H."/>
            <person name="Ibegwam C."/>
            <person name="Jalali M."/>
            <person name="Kalush F."/>
            <person name="Karpen G.H."/>
            <person name="Ke Z."/>
            <person name="Kennison J.A."/>
            <person name="Ketchum K.A."/>
            <person name="Kimmel B.E."/>
            <person name="Kodira C.D."/>
            <person name="Kraft C."/>
            <person name="Kravitz S."/>
            <person name="Kulp D."/>
            <person name="Lai Z."/>
            <person name="Lasko P."/>
            <person name="Lei Y."/>
            <person name="Levitsky A.A."/>
            <person name="Li J."/>
            <person name="Li Z."/>
            <person name="Liang Y."/>
            <person name="Lin X."/>
            <person name="Liu X."/>
            <person name="Mattei B."/>
            <person name="McIntosh T.C."/>
            <person name="McLeod M.P."/>
            <person name="McPherson D."/>
            <person name="Merkulov G."/>
            <person name="Milshina N.V."/>
            <person name="Mobarry C."/>
            <person name="Morris J."/>
            <person name="Moshrefi A."/>
            <person name="Mount S.M."/>
            <person name="Moy M."/>
            <person name="Murphy B."/>
            <person name="Murphy L."/>
            <person name="Muzny D.M."/>
            <person name="Nelson D.L."/>
            <person name="Nelson D.R."/>
            <person name="Nelson K.A."/>
            <person name="Nixon K."/>
            <person name="Nusskern D.R."/>
            <person name="Pacleb J.M."/>
            <person name="Palazzolo M."/>
            <person name="Pittman G.S."/>
            <person name="Pan S."/>
            <person name="Pollard J."/>
            <person name="Puri V."/>
            <person name="Reese M.G."/>
            <person name="Reinert K."/>
            <person name="Remington K."/>
            <person name="Saunders R.D."/>
            <person name="Scheeler F."/>
            <person name="Shen H."/>
            <person name="Shue B.C."/>
            <person name="Siden-Kiamos I."/>
            <person name="Simpson M."/>
            <person name="Skupski M.P."/>
            <person name="Smith T."/>
            <person name="Spier E."/>
            <person name="Spradling A.C."/>
            <person name="Stapleton M."/>
            <person name="Strong R."/>
            <person name="Sun E."/>
            <person name="Svirskas R."/>
            <person name="Tector C."/>
            <person name="Turner R."/>
            <person name="Venter E."/>
            <person name="Wang A.H."/>
            <person name="Wang X."/>
            <person name="Wang Z.Y."/>
            <person name="Wassarman D.A."/>
            <person name="Weinstock G.M."/>
            <person name="Weissenbach J."/>
            <person name="Williams S.M."/>
            <person name="WoodageT"/>
            <person name="Worley K.C."/>
            <person name="Wu D."/>
            <person name="Yang S."/>
            <person name="Yao Q.A."/>
            <person name="Ye J."/>
            <person name="Yeh R.F."/>
            <person name="Zaveri J.S."/>
            <person name="Zhan M."/>
            <person name="Zhang G."/>
            <person name="Zhao Q."/>
            <person name="Zheng L."/>
            <person name="Zheng X.H."/>
            <person name="Zhong F.N."/>
            <person name="Zhong W."/>
            <person name="Zhou X."/>
            <person name="Zhu S."/>
            <person name="Zhu X."/>
            <person name="Smith H.O."/>
            <person name="Gibbs R.A."/>
            <person name="Myers E.W."/>
            <person name="Rubin G.M."/>
            <person name="Venter J.C."/>
        </authorList>
    </citation>
    <scope>NUCLEOTIDE SEQUENCE [LARGE SCALE GENOMIC DNA]</scope>
    <source>
        <strain evidence="12">Berkeley</strain>
    </source>
</reference>
<keyword evidence="2" id="KW-0723">Serine/threonine-protein kinase</keyword>
<keyword evidence="6 7" id="KW-0067">ATP-binding</keyword>
<dbReference type="FunFam" id="1.10.510.10:FF:000055">
    <property type="entry name" value="Glycogen synthase kinase-3 beta"/>
    <property type="match status" value="1"/>
</dbReference>
<dbReference type="CDD" id="cd14137">
    <property type="entry name" value="STKc_GSK3"/>
    <property type="match status" value="1"/>
</dbReference>
<dbReference type="InterPro" id="IPR017441">
    <property type="entry name" value="Protein_kinase_ATP_BS"/>
</dbReference>
<feature type="compositionally biased region" description="Polar residues" evidence="8">
    <location>
        <begin position="1"/>
        <end position="12"/>
    </location>
</feature>
<feature type="region of interest" description="Disordered" evidence="8">
    <location>
        <begin position="195"/>
        <end position="221"/>
    </location>
</feature>
<dbReference type="OrthoDB" id="272141at2759"/>
<organism evidence="10 12">
    <name type="scientific">Drosophila melanogaster</name>
    <name type="common">Fruit fly</name>
    <dbReference type="NCBI Taxonomy" id="7227"/>
    <lineage>
        <taxon>Eukaryota</taxon>
        <taxon>Metazoa</taxon>
        <taxon>Ecdysozoa</taxon>
        <taxon>Arthropoda</taxon>
        <taxon>Hexapoda</taxon>
        <taxon>Insecta</taxon>
        <taxon>Pterygota</taxon>
        <taxon>Neoptera</taxon>
        <taxon>Endopterygota</taxon>
        <taxon>Diptera</taxon>
        <taxon>Brachycera</taxon>
        <taxon>Muscomorpha</taxon>
        <taxon>Ephydroidea</taxon>
        <taxon>Drosophilidae</taxon>
        <taxon>Drosophila</taxon>
        <taxon>Sophophora</taxon>
    </lineage>
</organism>
<dbReference type="InterPro" id="IPR011009">
    <property type="entry name" value="Kinase-like_dom_sf"/>
</dbReference>
<gene>
    <name evidence="10 11" type="primary">sgg</name>
    <name evidence="10" type="synonym">anon-WO03040301.254</name>
    <name evidence="10" type="synonym">Dm Zw3</name>
    <name evidence="10" type="synonym">Dmel\CG2621</name>
    <name evidence="10" type="synonym">DMSGG3</name>
    <name evidence="10" type="synonym">Dmsgg3</name>
    <name evidence="10" type="synonym">DMZ3K25Z</name>
    <name evidence="10" type="synonym">EG:155E2.3</name>
    <name evidence="10" type="synonym">EG:BACR7C10.8</name>
    <name evidence="10" type="synonym">GSK</name>
    <name evidence="10" type="synonym">GSK-3</name>
    <name evidence="10" type="synonym">Gsk-3</name>
    <name evidence="10" type="synonym">GSK-3B</name>
    <name evidence="10" type="synonym">GSK-3beta</name>
    <name evidence="10" type="synonym">Gsk-3beta</name>
    <name evidence="10" type="synonym">GSK3</name>
    <name evidence="10" type="synonym">Gsk3</name>
    <name evidence="10" type="synonym">gsk3</name>
    <name evidence="10" type="synonym">GSK3-beta</name>
    <name evidence="10" type="synonym">Gsk3-beta</name>
    <name evidence="10" type="synonym">GSK3A</name>
    <name evidence="10" type="synonym">GSK3Beta</name>
    <name evidence="10" type="synonym">GSK3beta</name>
    <name evidence="10" type="synonym">Gsk3beta</name>
    <name evidence="10" type="synonym">GSK3beta/SGG</name>
    <name evidence="10" type="synonym">GSK3betagr</name>
    <name evidence="10" type="synonym">GSKbeta</name>
    <name evidence="10" type="synonym">l(1)3Ba</name>
    <name evidence="10" type="synonym">l(1)G0055</name>
    <name evidence="10" type="synonym">l(1)G0183</name>
    <name evidence="10" type="synonym">l(1)G0263</name>
    <name evidence="10" type="synonym">l(1)G0335</name>
    <name evidence="10" type="synonym">l(1)zw3</name>
    <name evidence="10" type="synonym">SGG</name>
    <name evidence="10" type="synonym">Sgg</name>
    <name evidence="10" type="synonym">sgg-1</name>
    <name evidence="10" type="synonym">sgg-zw3</name>
    <name evidence="10" type="synonym">sgg/GSK3</name>
    <name evidence="10" type="synonym">SGG/GSK3b</name>
    <name evidence="10" type="synonym">sgg/zw3</name>
    <name evidence="10" type="synonym">Sgg/Zw3/GSK3</name>
    <name evidence="10" type="synonym">sgg10</name>
    <name evidence="10" type="synonym">sgg39</name>
    <name evidence="10" type="synonym">sgG4</name>
    <name evidence="10" type="synonym">sgg46</name>
    <name evidence="10" type="synonym">SHAGGY</name>
    <name evidence="10" type="synonym">Shaggy</name>
    <name evidence="10" type="synonym">ZW-3</name>
    <name evidence="10" type="synonym">Zw-3</name>
    <name evidence="10" type="synonym">zw-3</name>
    <name evidence="10" type="synonym">ZW3</name>
    <name evidence="10" type="synonym">Zw3</name>
    <name evidence="10" type="synonym">zw3</name>
    <name evidence="10" type="synonym">zw3(sgg)</name>
    <name evidence="10" type="synonym">Zw3-sh</name>
    <name evidence="10" type="synonym">Zw3/GSK3</name>
    <name evidence="10" type="synonym">zw3/GSK3beta</name>
    <name evidence="10" type="synonym">zw3/sgg</name>
    <name evidence="10" type="synonym">Zw3[sgg]</name>
    <name evidence="10" type="synonym">zw3[sgg]</name>
    <name evidence="10" type="synonym">zw[3]</name>
    <name evidence="10 11" type="ORF">CG2621</name>
    <name evidence="10" type="ORF">Dmel_CG2621</name>
</gene>
<feature type="region of interest" description="Disordered" evidence="8">
    <location>
        <begin position="36"/>
        <end position="182"/>
    </location>
</feature>
<dbReference type="InterPro" id="IPR039192">
    <property type="entry name" value="STKc_GSK3"/>
</dbReference>
<evidence type="ECO:0000259" key="9">
    <source>
        <dbReference type="PROSITE" id="PS50011"/>
    </source>
</evidence>
<reference evidence="10 12" key="3">
    <citation type="journal article" date="2002" name="Genome Biol.">
        <title>Annotation of the Drosophila melanogaster euchromatic genome: a systematic review.</title>
        <authorList>
            <person name="Misra S."/>
            <person name="Crosby M.A."/>
            <person name="Mungall C.J."/>
            <person name="Matthews B.B."/>
            <person name="Campbell K.S."/>
            <person name="Hradecky P."/>
            <person name="Huang Y."/>
            <person name="Kaminker J.S."/>
            <person name="Millburn G.H."/>
            <person name="Prochnik S.E."/>
            <person name="Smith C.D."/>
            <person name="Tupy J.L."/>
            <person name="Whitfied E.J."/>
            <person name="Bayraktaroglu L."/>
            <person name="Berman B.P."/>
            <person name="Bettencourt B.R."/>
            <person name="Celniker S.E."/>
            <person name="de Grey A.D."/>
            <person name="Drysdale R.A."/>
            <person name="Harris N.L."/>
            <person name="Richter J."/>
            <person name="Russo S."/>
            <person name="Schroeder A.J."/>
            <person name="Shu S.Q."/>
            <person name="Stapleton M."/>
            <person name="Yamada C."/>
            <person name="Ashburner M."/>
            <person name="Gelbart W.M."/>
            <person name="Rubin G.M."/>
            <person name="Lewis S.E."/>
        </authorList>
    </citation>
    <scope>GENOME REANNOTATION</scope>
    <source>
        <strain evidence="12">Berkeley</strain>
    </source>
</reference>
<reference evidence="10 12" key="4">
    <citation type="journal article" date="2002" name="Genome Biol.">
        <title>The transposable elements of the Drosophila melanogaster euchromatin: a genomics perspective.</title>
        <authorList>
            <person name="Kaminker J.S."/>
            <person name="Bergman C.M."/>
            <person name="Kronmiller B."/>
            <person name="Carlson J."/>
            <person name="Svirskas R."/>
            <person name="Patel S."/>
            <person name="Frise E."/>
            <person name="Wheeler D.A."/>
            <person name="Lewis S.E."/>
            <person name="Rubin G.M."/>
            <person name="Ashburner M."/>
            <person name="Celniker S.E."/>
        </authorList>
    </citation>
    <scope>NUCLEOTIDE SEQUENCE [LARGE SCALE GENOMIC DNA]</scope>
    <source>
        <strain evidence="12">Berkeley</strain>
    </source>
</reference>
<keyword evidence="5" id="KW-0418">Kinase</keyword>
<dbReference type="SUPFAM" id="SSF56112">
    <property type="entry name" value="Protein kinase-like (PK-like)"/>
    <property type="match status" value="1"/>
</dbReference>
<evidence type="ECO:0000256" key="1">
    <source>
        <dbReference type="ARBA" id="ARBA00005527"/>
    </source>
</evidence>
<feature type="domain" description="Protein kinase" evidence="9">
    <location>
        <begin position="288"/>
        <end position="535"/>
    </location>
</feature>
<feature type="binding site" evidence="7">
    <location>
        <position position="318"/>
    </location>
    <ligand>
        <name>ATP</name>
        <dbReference type="ChEBI" id="CHEBI:30616"/>
    </ligand>
</feature>
<feature type="compositionally biased region" description="Low complexity" evidence="8">
    <location>
        <begin position="590"/>
        <end position="630"/>
    </location>
</feature>
<reference evidence="10 12" key="11">
    <citation type="journal article" date="2015" name="Genome Res.">
        <title>The Release 6 reference sequence of the Drosophila melanogaster genome.</title>
        <authorList>
            <person name="Hoskins R.A."/>
            <person name="Carlson J.W."/>
            <person name="Wan K.H."/>
            <person name="Park S."/>
            <person name="Mendez I."/>
            <person name="Galle S.E."/>
            <person name="Booth B.W."/>
            <person name="Pfeiffer B.D."/>
            <person name="George R.A."/>
            <person name="Svirskas R."/>
            <person name="Krzywinski M."/>
            <person name="Schein J."/>
            <person name="Accardo M.C."/>
            <person name="Damia E."/>
            <person name="Messina G."/>
            <person name="Mendez-Lago M."/>
            <person name="de Pablos B."/>
            <person name="Demakova O.V."/>
            <person name="Andreyeva E.N."/>
            <person name="Boldyreva L.V."/>
            <person name="Marra M."/>
            <person name="Carvalho A.B."/>
            <person name="Dimitri P."/>
            <person name="Villasante A."/>
            <person name="Zhimulev I.F."/>
            <person name="Rubin G.M."/>
            <person name="Karpen G.H."/>
            <person name="Celniker S.E."/>
        </authorList>
    </citation>
    <scope>NUCLEOTIDE SEQUENCE [LARGE SCALE GENOMIC DNA]</scope>
    <source>
        <strain evidence="12">Berkeley</strain>
    </source>
</reference>
<reference evidence="10 12" key="2">
    <citation type="journal article" date="2002" name="Genome Biol.">
        <title>Finishing a whole-genome shotgun: release 3 of the Drosophila melanogaster euchromatic genome sequence.</title>
        <authorList>
            <person name="Celniker S.E."/>
            <person name="Wheeler D.A."/>
            <person name="Kronmiller B."/>
            <person name="Carlson J.W."/>
            <person name="Halpern A."/>
            <person name="Patel S."/>
            <person name="Adams M."/>
            <person name="Champe M."/>
            <person name="Dugan S.P."/>
            <person name="Frise E."/>
            <person name="Hodgson A."/>
            <person name="George R.A."/>
            <person name="Hoskins R.A."/>
            <person name="Laverty T."/>
            <person name="Muzny D.M."/>
            <person name="Nelson C.R."/>
            <person name="Pacleb J.M."/>
            <person name="Park S."/>
            <person name="Pfeiffer B.D."/>
            <person name="Richards S."/>
            <person name="Sodergren E.J."/>
            <person name="Svirskas R."/>
            <person name="Tabor P.E."/>
            <person name="Wan K."/>
            <person name="Stapleton M."/>
            <person name="Sutton G.G."/>
            <person name="Venter C."/>
            <person name="Weinstock G."/>
            <person name="Scherer S.E."/>
            <person name="Myers E.W."/>
            <person name="Gibbs R.A."/>
            <person name="Rubin G.M."/>
        </authorList>
    </citation>
    <scope>NUCLEOTIDE SEQUENCE [LARGE SCALE GENOMIC DNA]</scope>
    <source>
        <strain evidence="12">Berkeley</strain>
    </source>
</reference>
<dbReference type="InterPro" id="IPR050591">
    <property type="entry name" value="GSK-3"/>
</dbReference>
<feature type="compositionally biased region" description="Low complexity" evidence="8">
    <location>
        <begin position="50"/>
        <end position="65"/>
    </location>
</feature>
<dbReference type="PROSITE" id="PS50011">
    <property type="entry name" value="PROTEIN_KINASE_DOM"/>
    <property type="match status" value="1"/>
</dbReference>
<name>A8JUV9_DROME</name>
<feature type="compositionally biased region" description="Low complexity" evidence="8">
    <location>
        <begin position="651"/>
        <end position="666"/>
    </location>
</feature>
<dbReference type="GO" id="GO:0005524">
    <property type="term" value="F:ATP binding"/>
    <property type="evidence" value="ECO:0007669"/>
    <property type="project" value="UniProtKB-UniRule"/>
</dbReference>
<dbReference type="BioGRID-ORCS" id="31248">
    <property type="hits" value="1 hit in 3 CRISPR screens"/>
</dbReference>
<evidence type="ECO:0000256" key="7">
    <source>
        <dbReference type="PROSITE-ProRule" id="PRU10141"/>
    </source>
</evidence>
<proteinExistence type="evidence at protein level"/>
<reference evidence="10 12" key="5">
    <citation type="journal article" date="2002" name="Genome Biol.">
        <title>Heterochromatic sequences in a Drosophila whole-genome shotgun assembly.</title>
        <authorList>
            <person name="Hoskins R.A."/>
            <person name="Smith C.D."/>
            <person name="Carlson J.W."/>
            <person name="Carvalho A.B."/>
            <person name="Halpern A."/>
            <person name="Kaminker J.S."/>
            <person name="Kennedy C."/>
            <person name="Mungall C.J."/>
            <person name="Sullivan B.A."/>
            <person name="Sutton G.G."/>
            <person name="Yasuhara J.C."/>
            <person name="Wakimoto B.T."/>
            <person name="Myers E.W."/>
            <person name="Celniker S.E."/>
            <person name="Rubin G.M."/>
            <person name="Karpen G.H."/>
        </authorList>
    </citation>
    <scope>NUCLEOTIDE SEQUENCE [LARGE SCALE GENOMIC DNA]</scope>
    <source>
        <strain evidence="12">Berkeley</strain>
    </source>
</reference>
<evidence type="ECO:0000256" key="5">
    <source>
        <dbReference type="ARBA" id="ARBA00022777"/>
    </source>
</evidence>
<dbReference type="Proteomes" id="UP000000803">
    <property type="component" value="Chromosome X"/>
</dbReference>
<evidence type="ECO:0000313" key="10">
    <source>
        <dbReference type="EMBL" id="ABW09331.1"/>
    </source>
</evidence>
<dbReference type="SMR" id="A8JUV9"/>
<feature type="compositionally biased region" description="Low complexity" evidence="8">
    <location>
        <begin position="701"/>
        <end position="720"/>
    </location>
</feature>
<feature type="region of interest" description="Disordered" evidence="8">
    <location>
        <begin position="701"/>
        <end position="772"/>
    </location>
</feature>
<reference evidence="10 12" key="8">
    <citation type="journal article" date="2007" name="Science">
        <title>Sequence finishing and mapping of Drosophila melanogaster heterochromatin.</title>
        <authorList>
            <person name="Hoskins R.A."/>
            <person name="Carlson J.W."/>
            <person name="Kennedy C."/>
            <person name="Acevedo D."/>
            <person name="Evans-Holm M."/>
            <person name="Frise E."/>
            <person name="Wan K.H."/>
            <person name="Park S."/>
            <person name="Mendez-Lago M."/>
            <person name="Rossi F."/>
            <person name="Villasante A."/>
            <person name="Dimitri P."/>
            <person name="Karpen G.H."/>
            <person name="Celniker S.E."/>
        </authorList>
    </citation>
    <scope>NUCLEOTIDE SEQUENCE [LARGE SCALE GENOMIC DNA]</scope>
    <source>
        <strain evidence="12">Berkeley</strain>
    </source>
</reference>
<evidence type="ECO:0007829" key="13">
    <source>
        <dbReference type="PeptideAtlas" id="A8JUV9"/>
    </source>
</evidence>
<dbReference type="EMBL" id="AE014298">
    <property type="protein sequence ID" value="ABW09331.1"/>
    <property type="molecule type" value="Genomic_DNA"/>
</dbReference>
<dbReference type="AlphaFoldDB" id="A8JUV9"/>
<dbReference type="GO" id="GO:0004674">
    <property type="term" value="F:protein serine/threonine kinase activity"/>
    <property type="evidence" value="ECO:0007669"/>
    <property type="project" value="UniProtKB-KW"/>
</dbReference>